<dbReference type="InterPro" id="IPR036388">
    <property type="entry name" value="WH-like_DNA-bd_sf"/>
</dbReference>
<gene>
    <name evidence="8" type="ORF">SAMN05660235_00109</name>
</gene>
<keyword evidence="3" id="KW-0238">DNA-binding</keyword>
<organism evidence="8 9">
    <name type="scientific">Sporolituus thermophilus DSM 23256</name>
    <dbReference type="NCBI Taxonomy" id="1123285"/>
    <lineage>
        <taxon>Bacteria</taxon>
        <taxon>Bacillati</taxon>
        <taxon>Bacillota</taxon>
        <taxon>Negativicutes</taxon>
        <taxon>Selenomonadales</taxon>
        <taxon>Sporomusaceae</taxon>
        <taxon>Sporolituus</taxon>
    </lineage>
</organism>
<dbReference type="InterPro" id="IPR050118">
    <property type="entry name" value="Pur/Pyrimidine_PRTase"/>
</dbReference>
<proteinExistence type="inferred from homology"/>
<dbReference type="AlphaFoldDB" id="A0A1G7HKH3"/>
<dbReference type="InterPro" id="IPR029057">
    <property type="entry name" value="PRTase-like"/>
</dbReference>
<evidence type="ECO:0000313" key="8">
    <source>
        <dbReference type="EMBL" id="SDF00826.1"/>
    </source>
</evidence>
<evidence type="ECO:0000256" key="4">
    <source>
        <dbReference type="ARBA" id="ARBA00023163"/>
    </source>
</evidence>
<dbReference type="Gene3D" id="3.40.50.2020">
    <property type="match status" value="1"/>
</dbReference>
<dbReference type="Pfam" id="PF09182">
    <property type="entry name" value="PuR_N"/>
    <property type="match status" value="1"/>
</dbReference>
<dbReference type="Proteomes" id="UP000243333">
    <property type="component" value="Unassembled WGS sequence"/>
</dbReference>
<protein>
    <submittedName>
        <fullName evidence="8">Purine operon repressor, PurR</fullName>
    </submittedName>
</protein>
<dbReference type="Gene3D" id="1.10.10.10">
    <property type="entry name" value="Winged helix-like DNA-binding domain superfamily/Winged helix DNA-binding domain"/>
    <property type="match status" value="1"/>
</dbReference>
<keyword evidence="2" id="KW-0805">Transcription regulation</keyword>
<evidence type="ECO:0000256" key="1">
    <source>
        <dbReference type="ARBA" id="ARBA00011738"/>
    </source>
</evidence>
<feature type="domain" description="Phosphoribosyltransferase" evidence="6">
    <location>
        <begin position="121"/>
        <end position="247"/>
    </location>
</feature>
<keyword evidence="4" id="KW-0804">Transcription</keyword>
<dbReference type="InterPro" id="IPR015265">
    <property type="entry name" value="PuR_N"/>
</dbReference>
<name>A0A1G7HKH3_9FIRM</name>
<dbReference type="GO" id="GO:0045982">
    <property type="term" value="P:negative regulation of purine nucleobase metabolic process"/>
    <property type="evidence" value="ECO:0007669"/>
    <property type="project" value="InterPro"/>
</dbReference>
<dbReference type="EMBL" id="FNBU01000001">
    <property type="protein sequence ID" value="SDF00826.1"/>
    <property type="molecule type" value="Genomic_DNA"/>
</dbReference>
<dbReference type="OrthoDB" id="4213751at2"/>
<dbReference type="InterPro" id="IPR010078">
    <property type="entry name" value="PurR_Bsub"/>
</dbReference>
<keyword evidence="9" id="KW-1185">Reference proteome</keyword>
<dbReference type="GO" id="GO:0045892">
    <property type="term" value="P:negative regulation of DNA-templated transcription"/>
    <property type="evidence" value="ECO:0007669"/>
    <property type="project" value="InterPro"/>
</dbReference>
<dbReference type="PANTHER" id="PTHR43864">
    <property type="entry name" value="HYPOXANTHINE/GUANINE PHOSPHORIBOSYLTRANSFERASE"/>
    <property type="match status" value="1"/>
</dbReference>
<feature type="domain" description="Bacterial purine repressor N-terminal" evidence="7">
    <location>
        <begin position="5"/>
        <end position="74"/>
    </location>
</feature>
<dbReference type="Pfam" id="PF00156">
    <property type="entry name" value="Pribosyltran"/>
    <property type="match status" value="1"/>
</dbReference>
<dbReference type="InterPro" id="IPR000836">
    <property type="entry name" value="PRTase_dom"/>
</dbReference>
<dbReference type="InterPro" id="IPR036390">
    <property type="entry name" value="WH_DNA-bd_sf"/>
</dbReference>
<dbReference type="NCBIfam" id="TIGR01743">
    <property type="entry name" value="purR_Bsub"/>
    <property type="match status" value="1"/>
</dbReference>
<evidence type="ECO:0000259" key="6">
    <source>
        <dbReference type="Pfam" id="PF00156"/>
    </source>
</evidence>
<comment type="subunit">
    <text evidence="1">Homodimer.</text>
</comment>
<evidence type="ECO:0000259" key="7">
    <source>
        <dbReference type="Pfam" id="PF09182"/>
    </source>
</evidence>
<reference evidence="9" key="1">
    <citation type="submission" date="2016-10" db="EMBL/GenBank/DDBJ databases">
        <authorList>
            <person name="Varghese N."/>
            <person name="Submissions S."/>
        </authorList>
    </citation>
    <scope>NUCLEOTIDE SEQUENCE [LARGE SCALE GENOMIC DNA]</scope>
    <source>
        <strain evidence="9">DSM 23256</strain>
    </source>
</reference>
<dbReference type="STRING" id="1123285.SAMN05660235_00109"/>
<evidence type="ECO:0000256" key="3">
    <source>
        <dbReference type="ARBA" id="ARBA00023125"/>
    </source>
</evidence>
<accession>A0A1G7HKH3</accession>
<evidence type="ECO:0000256" key="2">
    <source>
        <dbReference type="ARBA" id="ARBA00023015"/>
    </source>
</evidence>
<dbReference type="GO" id="GO:0003677">
    <property type="term" value="F:DNA binding"/>
    <property type="evidence" value="ECO:0007669"/>
    <property type="project" value="UniProtKB-KW"/>
</dbReference>
<dbReference type="SUPFAM" id="SSF46785">
    <property type="entry name" value="Winged helix' DNA-binding domain"/>
    <property type="match status" value="1"/>
</dbReference>
<dbReference type="PANTHER" id="PTHR43864:SF2">
    <property type="entry name" value="PUR OPERON REPRESSOR"/>
    <property type="match status" value="1"/>
</dbReference>
<dbReference type="SUPFAM" id="SSF53271">
    <property type="entry name" value="PRTase-like"/>
    <property type="match status" value="1"/>
</dbReference>
<evidence type="ECO:0000256" key="5">
    <source>
        <dbReference type="ARBA" id="ARBA00049656"/>
    </source>
</evidence>
<dbReference type="RefSeq" id="WP_093687082.1">
    <property type="nucleotide sequence ID" value="NZ_FNBU01000001.1"/>
</dbReference>
<comment type="similarity">
    <text evidence="5">Belongs to the purine/pyrimidine phosphoribosyltransferase family. PurR subfamily.</text>
</comment>
<evidence type="ECO:0000313" key="9">
    <source>
        <dbReference type="Proteomes" id="UP000243333"/>
    </source>
</evidence>
<sequence>MEKVRRVERVVALTKLLVDRPHHLFSLGYFSELFGAAKSTISEDILTIKQALQSFGLGTLETVSGAAGGVRYLPQQEAAAINGLLTGLAEQLKSADRIIPGGFLYMSDILFNSQLMLQIGEVFMTRFQHLAPDCVMTVETKGIPLAFATARAFNVPLVIVRRGSKVTEGPAVSINYVTGSSRRIQTMSLAKRAVPAGARVLIIDDFMKAGGTARGLVDLAQEVGAQVVGTGVLVATAEPQEKLVEDYVALLILHAVDEHTKKTDIRPALV</sequence>
<dbReference type="CDD" id="cd06223">
    <property type="entry name" value="PRTases_typeI"/>
    <property type="match status" value="1"/>
</dbReference>